<evidence type="ECO:0000256" key="2">
    <source>
        <dbReference type="ARBA" id="ARBA00005907"/>
    </source>
</evidence>
<evidence type="ECO:0000256" key="1">
    <source>
        <dbReference type="ARBA" id="ARBA00004123"/>
    </source>
</evidence>
<gene>
    <name evidence="5" type="ORF">BXYJ_LOCUS4260</name>
</gene>
<dbReference type="InterPro" id="IPR005343">
    <property type="entry name" value="Noc2"/>
</dbReference>
<sequence length="628" mass="73217">MMVKVKKIKKIKTSKKVPKINGTLEKDEEKTPVSHRKQLQQIAEKDPEFFKFLQKEDADLLEFDDSDVEMGEDIDEEEEETAESLNIGNKTIFFEVDNDDRKVVNLQTAELIEKVLSSPSEYRRNLRAVVRLAVQSFHACVCRVGSNLEKGEYVVNEDRVFDSIVRSCLKYMGHCLLLLMNPLDEKQKESKNAKAKQGQPVFKYFHKYKTVTKEYLIALVEFLAEVGAEDISIAIIKSIVPLTDFYLHFQKICRRLIKNLVRVWSQKSMQERVGAFLALNRISQSDVDLYTFVYKSCYVAYVSSSRQVTTGAWQNLLFMQRSFAELTFVNPAVSYQYVFVYIRQYAIHLRNAKITKRKDVIRTVYNWQFVLGVYLWASVMIRSSKHRHISEAVDWIRELRYPLIQIVIGLINVFPTSRYIPLRLHCVRVLLQLQVNCNVYIPTLAITADLLDDLITIDLKKPNNVKVLQRTTRLKDVIRLNREMLEDSKYRSMIAEEVFSVFLEAAFVVRASLAFSGLIRPLIPVLKGFIKECNNIDHKKLFKALECKLKEHAEQSRLTLAAHKIDLNDANENYKLEEILSSNSTPIAKYYQDWHRTSEMKDQATKRIEQKSPFIEKNRKRKTRKTIH</sequence>
<evidence type="ECO:0000256" key="4">
    <source>
        <dbReference type="SAM" id="MobiDB-lite"/>
    </source>
</evidence>
<keyword evidence="8" id="KW-1185">Reference proteome</keyword>
<dbReference type="GO" id="GO:0005654">
    <property type="term" value="C:nucleoplasm"/>
    <property type="evidence" value="ECO:0007669"/>
    <property type="project" value="TreeGrafter"/>
</dbReference>
<feature type="compositionally biased region" description="Basic residues" evidence="4">
    <location>
        <begin position="618"/>
        <end position="628"/>
    </location>
</feature>
<feature type="region of interest" description="Disordered" evidence="4">
    <location>
        <begin position="601"/>
        <end position="628"/>
    </location>
</feature>
<dbReference type="OrthoDB" id="10266662at2759"/>
<dbReference type="GO" id="GO:0042273">
    <property type="term" value="P:ribosomal large subunit biogenesis"/>
    <property type="evidence" value="ECO:0007669"/>
    <property type="project" value="TreeGrafter"/>
</dbReference>
<dbReference type="GO" id="GO:0000122">
    <property type="term" value="P:negative regulation of transcription by RNA polymerase II"/>
    <property type="evidence" value="ECO:0007669"/>
    <property type="project" value="TreeGrafter"/>
</dbReference>
<evidence type="ECO:0000256" key="3">
    <source>
        <dbReference type="ARBA" id="ARBA00023242"/>
    </source>
</evidence>
<dbReference type="Proteomes" id="UP000582659">
    <property type="component" value="Unassembled WGS sequence"/>
</dbReference>
<dbReference type="PANTHER" id="PTHR12687">
    <property type="entry name" value="NUCLEOLAR COMPLEX 2 AND RAD4-RELATED"/>
    <property type="match status" value="1"/>
</dbReference>
<dbReference type="AlphaFoldDB" id="A0A1I7SVT2"/>
<evidence type="ECO:0000313" key="8">
    <source>
        <dbReference type="Proteomes" id="UP000659654"/>
    </source>
</evidence>
<evidence type="ECO:0000313" key="7">
    <source>
        <dbReference type="Proteomes" id="UP000095284"/>
    </source>
</evidence>
<comment type="subcellular location">
    <subcellularLocation>
        <location evidence="1">Nucleus</location>
    </subcellularLocation>
</comment>
<dbReference type="Proteomes" id="UP000095284">
    <property type="component" value="Unplaced"/>
</dbReference>
<dbReference type="EMBL" id="CAJFCV020000002">
    <property type="protein sequence ID" value="CAG9098228.1"/>
    <property type="molecule type" value="Genomic_DNA"/>
</dbReference>
<dbReference type="WBParaSite" id="BXY_1716000.1">
    <property type="protein sequence ID" value="BXY_1716000.1"/>
    <property type="gene ID" value="BXY_1716000"/>
</dbReference>
<dbReference type="SMR" id="A0A1I7SVT2"/>
<dbReference type="GO" id="GO:0005730">
    <property type="term" value="C:nucleolus"/>
    <property type="evidence" value="ECO:0007669"/>
    <property type="project" value="TreeGrafter"/>
</dbReference>
<reference evidence="9" key="1">
    <citation type="submission" date="2016-11" db="UniProtKB">
        <authorList>
            <consortium name="WormBaseParasite"/>
        </authorList>
    </citation>
    <scope>IDENTIFICATION</scope>
</reference>
<dbReference type="GO" id="GO:0030690">
    <property type="term" value="C:Noc1p-Noc2p complex"/>
    <property type="evidence" value="ECO:0007669"/>
    <property type="project" value="TreeGrafter"/>
</dbReference>
<dbReference type="Pfam" id="PF03715">
    <property type="entry name" value="Noc2"/>
    <property type="match status" value="1"/>
</dbReference>
<evidence type="ECO:0000313" key="5">
    <source>
        <dbReference type="EMBL" id="CAD5215899.1"/>
    </source>
</evidence>
<name>A0A1I7SVT2_BURXY</name>
<accession>A0A1I7SVT2</accession>
<keyword evidence="3" id="KW-0539">Nucleus</keyword>
<protein>
    <submittedName>
        <fullName evidence="5">(pine wood nematode) hypothetical protein</fullName>
    </submittedName>
</protein>
<dbReference type="Proteomes" id="UP000659654">
    <property type="component" value="Unassembled WGS sequence"/>
</dbReference>
<feature type="compositionally biased region" description="Basic and acidic residues" evidence="4">
    <location>
        <begin position="601"/>
        <end position="617"/>
    </location>
</feature>
<reference evidence="6" key="2">
    <citation type="submission" date="2020-08" db="EMBL/GenBank/DDBJ databases">
        <authorList>
            <person name="Kikuchi T."/>
        </authorList>
    </citation>
    <scope>NUCLEOTIDE SEQUENCE</scope>
    <source>
        <strain evidence="5">Ka4C1</strain>
    </source>
</reference>
<evidence type="ECO:0000313" key="9">
    <source>
        <dbReference type="WBParaSite" id="BXY_1716000.1"/>
    </source>
</evidence>
<dbReference type="GO" id="GO:0003714">
    <property type="term" value="F:transcription corepressor activity"/>
    <property type="evidence" value="ECO:0007669"/>
    <property type="project" value="TreeGrafter"/>
</dbReference>
<organism evidence="7 9">
    <name type="scientific">Bursaphelenchus xylophilus</name>
    <name type="common">Pinewood nematode worm</name>
    <name type="synonym">Aphelenchoides xylophilus</name>
    <dbReference type="NCBI Taxonomy" id="6326"/>
    <lineage>
        <taxon>Eukaryota</taxon>
        <taxon>Metazoa</taxon>
        <taxon>Ecdysozoa</taxon>
        <taxon>Nematoda</taxon>
        <taxon>Chromadorea</taxon>
        <taxon>Rhabditida</taxon>
        <taxon>Tylenchina</taxon>
        <taxon>Tylenchomorpha</taxon>
        <taxon>Aphelenchoidea</taxon>
        <taxon>Aphelenchoididae</taxon>
        <taxon>Bursaphelenchus</taxon>
    </lineage>
</organism>
<dbReference type="EMBL" id="CAJFDI010000002">
    <property type="protein sequence ID" value="CAD5215899.1"/>
    <property type="molecule type" value="Genomic_DNA"/>
</dbReference>
<dbReference type="GO" id="GO:0042393">
    <property type="term" value="F:histone binding"/>
    <property type="evidence" value="ECO:0007669"/>
    <property type="project" value="TreeGrafter"/>
</dbReference>
<dbReference type="GO" id="GO:0030691">
    <property type="term" value="C:Noc2p-Noc3p complex"/>
    <property type="evidence" value="ECO:0007669"/>
    <property type="project" value="TreeGrafter"/>
</dbReference>
<evidence type="ECO:0000313" key="6">
    <source>
        <dbReference type="EMBL" id="CAG9098228.1"/>
    </source>
</evidence>
<proteinExistence type="inferred from homology"/>
<comment type="similarity">
    <text evidence="2">Belongs to the NOC2 family.</text>
</comment>
<dbReference type="PANTHER" id="PTHR12687:SF4">
    <property type="entry name" value="NUCLEOLAR COMPLEX PROTEIN 2 HOMOLOG"/>
    <property type="match status" value="1"/>
</dbReference>
<dbReference type="eggNOG" id="KOG2256">
    <property type="taxonomic scope" value="Eukaryota"/>
</dbReference>